<accession>A0A914ID00</accession>
<feature type="compositionally biased region" description="Low complexity" evidence="1">
    <location>
        <begin position="1"/>
        <end position="11"/>
    </location>
</feature>
<feature type="region of interest" description="Disordered" evidence="1">
    <location>
        <begin position="1"/>
        <end position="34"/>
    </location>
</feature>
<evidence type="ECO:0000313" key="3">
    <source>
        <dbReference type="WBParaSite" id="Gr19_v10_g9069.t1"/>
    </source>
</evidence>
<proteinExistence type="predicted"/>
<evidence type="ECO:0000256" key="1">
    <source>
        <dbReference type="SAM" id="MobiDB-lite"/>
    </source>
</evidence>
<dbReference type="Proteomes" id="UP000887572">
    <property type="component" value="Unplaced"/>
</dbReference>
<reference evidence="3" key="1">
    <citation type="submission" date="2022-11" db="UniProtKB">
        <authorList>
            <consortium name="WormBaseParasite"/>
        </authorList>
    </citation>
    <scope>IDENTIFICATION</scope>
</reference>
<evidence type="ECO:0000313" key="2">
    <source>
        <dbReference type="Proteomes" id="UP000887572"/>
    </source>
</evidence>
<sequence length="109" mass="12283">MGSGQLDSGQSDSEDNPTEVDNRTVDNPTPRGLAQTLNSHYKFRSPSTTLCQSFCQNNGGEDRHLEFGMERKKNVEKVAAIRAIYRNRANRPFLAYLKGLLTDYQNDLT</sequence>
<keyword evidence="2" id="KW-1185">Reference proteome</keyword>
<name>A0A914ID00_GLORO</name>
<protein>
    <submittedName>
        <fullName evidence="3">Uncharacterized protein</fullName>
    </submittedName>
</protein>
<dbReference type="AlphaFoldDB" id="A0A914ID00"/>
<organism evidence="2 3">
    <name type="scientific">Globodera rostochiensis</name>
    <name type="common">Golden nematode worm</name>
    <name type="synonym">Heterodera rostochiensis</name>
    <dbReference type="NCBI Taxonomy" id="31243"/>
    <lineage>
        <taxon>Eukaryota</taxon>
        <taxon>Metazoa</taxon>
        <taxon>Ecdysozoa</taxon>
        <taxon>Nematoda</taxon>
        <taxon>Chromadorea</taxon>
        <taxon>Rhabditida</taxon>
        <taxon>Tylenchina</taxon>
        <taxon>Tylenchomorpha</taxon>
        <taxon>Tylenchoidea</taxon>
        <taxon>Heteroderidae</taxon>
        <taxon>Heteroderinae</taxon>
        <taxon>Globodera</taxon>
    </lineage>
</organism>
<dbReference type="WBParaSite" id="Gr19_v10_g9069.t1">
    <property type="protein sequence ID" value="Gr19_v10_g9069.t1"/>
    <property type="gene ID" value="Gr19_v10_g9069"/>
</dbReference>